<evidence type="ECO:0000256" key="5">
    <source>
        <dbReference type="ARBA" id="ARBA00022801"/>
    </source>
</evidence>
<evidence type="ECO:0000259" key="8">
    <source>
        <dbReference type="Pfam" id="PF07687"/>
    </source>
</evidence>
<dbReference type="AlphaFoldDB" id="A0A4S3J4N1"/>
<dbReference type="Gene3D" id="3.40.630.10">
    <property type="entry name" value="Zn peptidases"/>
    <property type="match status" value="1"/>
</dbReference>
<dbReference type="Pfam" id="PF07687">
    <property type="entry name" value="M20_dimer"/>
    <property type="match status" value="1"/>
</dbReference>
<keyword evidence="4" id="KW-0479">Metal-binding</keyword>
<dbReference type="Proteomes" id="UP000308092">
    <property type="component" value="Unassembled WGS sequence"/>
</dbReference>
<dbReference type="GO" id="GO:0008233">
    <property type="term" value="F:peptidase activity"/>
    <property type="evidence" value="ECO:0007669"/>
    <property type="project" value="UniProtKB-KW"/>
</dbReference>
<dbReference type="GO" id="GO:0006508">
    <property type="term" value="P:proteolysis"/>
    <property type="evidence" value="ECO:0007669"/>
    <property type="project" value="UniProtKB-KW"/>
</dbReference>
<feature type="transmembrane region" description="Helical" evidence="7">
    <location>
        <begin position="44"/>
        <end position="68"/>
    </location>
</feature>
<evidence type="ECO:0000256" key="6">
    <source>
        <dbReference type="ARBA" id="ARBA00022833"/>
    </source>
</evidence>
<organism evidence="9 10">
    <name type="scientific">Aspergillus tanneri</name>
    <dbReference type="NCBI Taxonomy" id="1220188"/>
    <lineage>
        <taxon>Eukaryota</taxon>
        <taxon>Fungi</taxon>
        <taxon>Dikarya</taxon>
        <taxon>Ascomycota</taxon>
        <taxon>Pezizomycotina</taxon>
        <taxon>Eurotiomycetes</taxon>
        <taxon>Eurotiomycetidae</taxon>
        <taxon>Eurotiales</taxon>
        <taxon>Aspergillaceae</taxon>
        <taxon>Aspergillus</taxon>
        <taxon>Aspergillus subgen. Circumdati</taxon>
    </lineage>
</organism>
<dbReference type="PANTHER" id="PTHR43808">
    <property type="entry name" value="ACETYLORNITHINE DEACETYLASE"/>
    <property type="match status" value="1"/>
</dbReference>
<dbReference type="VEuPathDB" id="FungiDB:EYZ11_010952"/>
<name>A0A4S3J4N1_9EURO</name>
<sequence length="478" mass="51088">MPTDYRSDSESQMPVGVTINGFIVTPLFAYFLPTRESVSLCPSSCLSSLLMKSVSFSFLLGAATLAVASPHPAIPQSPLQLSWPPSPANSLDDVINASPFLSFHRDIVQIASVSGNERHVGSFVADFLQSHNFTVIKQPVTGKKNGQHRFNIFAHLPSSRPEILLTSHIDTVPPYIPYSLNRIDHDLPTDDAATIRISGRGSVDAKGSVAAQVFAALDLLQDHPDAPLGLLFVVDEEVGGDGMRVFSESTLNPAPSSFHTVIFGEPTELALVSGHKGILGFQLIAKGQAAHSGYPWLGRSALSAILPALSRVDQLGDTPAHEGGLPTSPKYGRTTVNIGRVEAGVAANVVPAFARADVAVRLAAGTPDEAREIIRRAVQDATDGNDDVYADFTTHSGGHPPQDLDTDVPGFPVMTVNYGTDVPNLKIHERPDGPVRRYLYGPGSIHVAHGDNEGLTVAELEEAVRGYRKLIDAALNRK</sequence>
<reference evidence="9 10" key="1">
    <citation type="submission" date="2019-03" db="EMBL/GenBank/DDBJ databases">
        <title>The genome sequence of a newly discovered highly antifungal drug resistant Aspergillus species, Aspergillus tanneri NIH 1004.</title>
        <authorList>
            <person name="Mounaud S."/>
            <person name="Singh I."/>
            <person name="Joardar V."/>
            <person name="Pakala S."/>
            <person name="Pakala S."/>
            <person name="Venepally P."/>
            <person name="Hoover J."/>
            <person name="Nierman W."/>
            <person name="Chung J."/>
            <person name="Losada L."/>
        </authorList>
    </citation>
    <scope>NUCLEOTIDE SEQUENCE [LARGE SCALE GENOMIC DNA]</scope>
    <source>
        <strain evidence="9 10">NIH1004</strain>
    </source>
</reference>
<comment type="similarity">
    <text evidence="2">Belongs to the peptidase M20A family.</text>
</comment>
<keyword evidence="6" id="KW-0862">Zinc</keyword>
<dbReference type="InterPro" id="IPR011650">
    <property type="entry name" value="Peptidase_M20_dimer"/>
</dbReference>
<evidence type="ECO:0000313" key="10">
    <source>
        <dbReference type="Proteomes" id="UP000308092"/>
    </source>
</evidence>
<keyword evidence="5" id="KW-0378">Hydrolase</keyword>
<dbReference type="SUPFAM" id="SSF53187">
    <property type="entry name" value="Zn-dependent exopeptidases"/>
    <property type="match status" value="1"/>
</dbReference>
<evidence type="ECO:0000256" key="7">
    <source>
        <dbReference type="SAM" id="Phobius"/>
    </source>
</evidence>
<feature type="domain" description="Peptidase M20 dimerisation" evidence="8">
    <location>
        <begin position="274"/>
        <end position="380"/>
    </location>
</feature>
<dbReference type="InterPro" id="IPR002933">
    <property type="entry name" value="Peptidase_M20"/>
</dbReference>
<dbReference type="InterPro" id="IPR001261">
    <property type="entry name" value="ArgE/DapE_CS"/>
</dbReference>
<evidence type="ECO:0000313" key="9">
    <source>
        <dbReference type="EMBL" id="THC89602.1"/>
    </source>
</evidence>
<dbReference type="PROSITE" id="PS00758">
    <property type="entry name" value="ARGE_DAPE_CPG2_1"/>
    <property type="match status" value="1"/>
</dbReference>
<comment type="caution">
    <text evidence="9">The sequence shown here is derived from an EMBL/GenBank/DDBJ whole genome shotgun (WGS) entry which is preliminary data.</text>
</comment>
<keyword evidence="7" id="KW-0812">Transmembrane</keyword>
<dbReference type="SUPFAM" id="SSF55031">
    <property type="entry name" value="Bacterial exopeptidase dimerisation domain"/>
    <property type="match status" value="1"/>
</dbReference>
<dbReference type="InterPro" id="IPR036264">
    <property type="entry name" value="Bact_exopeptidase_dim_dom"/>
</dbReference>
<dbReference type="PANTHER" id="PTHR43808:SF8">
    <property type="entry name" value="PEPTIDASE M20 DIMERISATION DOMAIN-CONTAINING PROTEIN"/>
    <property type="match status" value="1"/>
</dbReference>
<evidence type="ECO:0000256" key="4">
    <source>
        <dbReference type="ARBA" id="ARBA00022723"/>
    </source>
</evidence>
<proteinExistence type="inferred from homology"/>
<evidence type="ECO:0000256" key="3">
    <source>
        <dbReference type="ARBA" id="ARBA00022670"/>
    </source>
</evidence>
<protein>
    <recommendedName>
        <fullName evidence="8">Peptidase M20 dimerisation domain-containing protein</fullName>
    </recommendedName>
</protein>
<dbReference type="Pfam" id="PF01546">
    <property type="entry name" value="Peptidase_M20"/>
    <property type="match status" value="1"/>
</dbReference>
<dbReference type="GO" id="GO:0046872">
    <property type="term" value="F:metal ion binding"/>
    <property type="evidence" value="ECO:0007669"/>
    <property type="project" value="UniProtKB-KW"/>
</dbReference>
<dbReference type="STRING" id="1220188.A0A4S3J4N1"/>
<dbReference type="CDD" id="cd05652">
    <property type="entry name" value="M20_ArgE_DapE-like_fungal"/>
    <property type="match status" value="1"/>
</dbReference>
<dbReference type="Gene3D" id="3.30.70.360">
    <property type="match status" value="1"/>
</dbReference>
<keyword evidence="3" id="KW-0645">Protease</keyword>
<comment type="cofactor">
    <cofactor evidence="1">
        <name>Zn(2+)</name>
        <dbReference type="ChEBI" id="CHEBI:29105"/>
    </cofactor>
</comment>
<evidence type="ECO:0000256" key="1">
    <source>
        <dbReference type="ARBA" id="ARBA00001947"/>
    </source>
</evidence>
<feature type="transmembrane region" description="Helical" evidence="7">
    <location>
        <begin position="12"/>
        <end position="32"/>
    </location>
</feature>
<gene>
    <name evidence="9" type="ORF">EYZ11_010952</name>
</gene>
<keyword evidence="7" id="KW-0472">Membrane</keyword>
<keyword evidence="10" id="KW-1185">Reference proteome</keyword>
<dbReference type="PROSITE" id="PS00759">
    <property type="entry name" value="ARGE_DAPE_CPG2_2"/>
    <property type="match status" value="1"/>
</dbReference>
<keyword evidence="7" id="KW-1133">Transmembrane helix</keyword>
<dbReference type="InterPro" id="IPR050072">
    <property type="entry name" value="Peptidase_M20A"/>
</dbReference>
<dbReference type="EMBL" id="SOSA01000630">
    <property type="protein sequence ID" value="THC89602.1"/>
    <property type="molecule type" value="Genomic_DNA"/>
</dbReference>
<accession>A0A4S3J4N1</accession>
<evidence type="ECO:0000256" key="2">
    <source>
        <dbReference type="ARBA" id="ARBA00006247"/>
    </source>
</evidence>